<dbReference type="SUPFAM" id="SSF117839">
    <property type="entry name" value="WWE domain"/>
    <property type="match status" value="1"/>
</dbReference>
<feature type="region of interest" description="Disordered" evidence="2">
    <location>
        <begin position="583"/>
        <end position="770"/>
    </location>
</feature>
<evidence type="ECO:0000259" key="4">
    <source>
        <dbReference type="PROSITE" id="PS51043"/>
    </source>
</evidence>
<feature type="region of interest" description="Disordered" evidence="2">
    <location>
        <begin position="1109"/>
        <end position="1145"/>
    </location>
</feature>
<keyword evidence="6" id="KW-1185">Reference proteome</keyword>
<dbReference type="SMART" id="SM01127">
    <property type="entry name" value="DDHD"/>
    <property type="match status" value="1"/>
</dbReference>
<feature type="compositionally biased region" description="Low complexity" evidence="2">
    <location>
        <begin position="217"/>
        <end position="228"/>
    </location>
</feature>
<dbReference type="Pfam" id="PF23464">
    <property type="entry name" value="WWE_3"/>
    <property type="match status" value="1"/>
</dbReference>
<feature type="compositionally biased region" description="Polar residues" evidence="2">
    <location>
        <begin position="1069"/>
        <end position="1096"/>
    </location>
</feature>
<feature type="compositionally biased region" description="Pro residues" evidence="2">
    <location>
        <begin position="510"/>
        <end position="529"/>
    </location>
</feature>
<feature type="compositionally biased region" description="Low complexity" evidence="2">
    <location>
        <begin position="865"/>
        <end position="874"/>
    </location>
</feature>
<organism evidence="5 6">
    <name type="scientific">Cloeon dipterum</name>
    <dbReference type="NCBI Taxonomy" id="197152"/>
    <lineage>
        <taxon>Eukaryota</taxon>
        <taxon>Metazoa</taxon>
        <taxon>Ecdysozoa</taxon>
        <taxon>Arthropoda</taxon>
        <taxon>Hexapoda</taxon>
        <taxon>Insecta</taxon>
        <taxon>Pterygota</taxon>
        <taxon>Palaeoptera</taxon>
        <taxon>Ephemeroptera</taxon>
        <taxon>Pisciforma</taxon>
        <taxon>Baetidae</taxon>
        <taxon>Cloeon</taxon>
    </lineage>
</organism>
<feature type="domain" description="DDHD" evidence="4">
    <location>
        <begin position="1591"/>
        <end position="1806"/>
    </location>
</feature>
<protein>
    <recommendedName>
        <fullName evidence="7">DDHD domain-containing protein</fullName>
    </recommendedName>
</protein>
<dbReference type="InterPro" id="IPR004170">
    <property type="entry name" value="WWE_dom"/>
</dbReference>
<dbReference type="GO" id="GO:0046872">
    <property type="term" value="F:metal ion binding"/>
    <property type="evidence" value="ECO:0007669"/>
    <property type="project" value="InterPro"/>
</dbReference>
<sequence>MSGQGIGSAPKKPKNPLLYGADIGFPFDNLQGSAILMPIAHEETSEPIIDASKPPANILLQESTLPPSPIIPSAAAPLFSLFKQALGAVTEDPKPPEPEPAKESASEVPLYAPTAAPVPVPLFDPKTLEVNGNEPGEDAVNGNEQLVVPNVSFFNPSQFQSNIAALQEARSPSTPFNPSEFTQQPPPDLPAPTPKSDVAQSQETFHHVFTTAPSQEAASTTLSTTTATPPVENTSCQRQSEAHGGPQETLPKEEATAPTEADAFPDQSYGAEQFQSGAEQSQQQFYDPNYNSYYYGGQSQQYYYQYNNYYTPNTAQEQQYPQYAQNQYYGNQNETPAVGAPQFYDPNQYNQVGEPAKVEPIPVEPAPSEPPVAGSALLEPPATPVDQPWSQEQPQQIAFFNPNQLSAEEAGRSNVEDVRDIPFPSPPPPVDFSETQENLENSFDQSRRMTSEFENLNLDSQAESPRPGSSDLPQSNDPPRQVAESPLNVYSIPQNTSIFNPFPTENRPPSSIPPPEPPCANLPPEPPVASTPLSAYFSQRQDSRPSSVASNRSQLASFFDQDVPIFSAAAPAVSSAFSQSAADFFNTPNSNTPQQSAPLARNESAMFSNLQTNAWQSNPQTFSTGQSFSKASSPPPVQLTEPLKELQHEVQPVKPEPALTPPAAQNFGFAPPKKEISPAATPKDYTHPPQPSQIQLSDSYSQDQPITSYFQPQPAAFLAPRQAKGKQVETQPSQASNYFSPAPVQEETRASPGGDGQHSAASPPAVQFFNPVTHFSPQKETSQAASFAQTPFLQTSVAGNQSSLSKFFVNEPQAPASNLFEQQTNAPFPPVGPPAQREIQSLPPQIPVAAPLQTVPVAQPPPPAAAQMPQPTAAINEPPSAASPNEPGVQLFNPTLFGQSQKAFPQADGNKFRIKTALNKYALPPSLSNSIPSYFAPPSSFGLPAQPPSQSHPLTGAVSPAYSPQVQPEIISPPPAPFSPPVTSPEQSVQPPPPQVSSFFQPQQNPIPTYPSQDPTMCKTPPNTPAVIPGMSNPLAHNMRTSNFGDITEEAFSQAMNTSAAKMSPPSHTPSIPVTTYQNQPMHPTDATPFSNSAAQTSQQVASYFYPGQTQNAPLTEGSSSAQPPPPPKNTMSGNSYRLNSRPQYAQAPGLGSSVSAIASLAASMAMSSPIPSSGTQPHDGFAPIPSIAFSTSQADPGLSSTMSLDSNSGFYERVSYHWFFKRVIEKKDIWSPFSSIDSQALEAAFQSGNKEIIVPTDGGRYDVNVHERKRVPIYWDQTPNEVRRCSWFYKNPLDSRSYPYEESFADKLEEEYRSAFLYNKWPRRIELSFGEAIVFSGPNVMSHIPPTAGSILEDWGTIQETGAKSRIVRRGCDEFEIDEGEPGKPDHLFFLVHGIGSVCDLKFRTVVEVVDDFRSMALSLVRSHFRQAKQDGRVNRVEILPVSWHGALHGEETGIDQQLQNITLKSIPKLRHFTNDTLLDILFYTSPVYCQTIIQTVGHEMNRLQQLFMKRNPDFNGGISLGGHSLGSLILFDLLCHQIPLKPEPVLEELDLDETGHNMPPASLLRRGSCKVDYMMGHGTGQPSMHYPQLHFSPIAFFALGSPVGMFVTVRGIESLGQDFKLPTCPAIFNIFHPFDPVAYRIEALVNPELAKLRPVLIPHHKGRKRMHIELRETMARVSTDIKEKLVDSVKSTWNTVYQMAMFSKGENLVQEVDKILFDWQVLAEQMLAADALSEEPEPEPEFYFDSTDPDPAQLGKLNSGRRIDYVLQEAPLESFNEYLFALGSHVCYWESEDTMLMMLRETYSLLGASPDRQREGSAVPEYGRERSWSGGSKESRGSASPSNPSFLTPSTFPPANTPAGPPPTAGFVKK</sequence>
<reference evidence="5 6" key="1">
    <citation type="submission" date="2020-04" db="EMBL/GenBank/DDBJ databases">
        <authorList>
            <person name="Alioto T."/>
            <person name="Alioto T."/>
            <person name="Gomez Garrido J."/>
        </authorList>
    </citation>
    <scope>NUCLEOTIDE SEQUENCE [LARGE SCALE GENOMIC DNA]</scope>
</reference>
<comment type="similarity">
    <text evidence="1">Belongs to the PA-PLA1 family.</text>
</comment>
<feature type="region of interest" description="Disordered" evidence="2">
    <location>
        <begin position="164"/>
        <end position="282"/>
    </location>
</feature>
<dbReference type="Proteomes" id="UP000494165">
    <property type="component" value="Unassembled WGS sequence"/>
</dbReference>
<feature type="compositionally biased region" description="Pro residues" evidence="2">
    <location>
        <begin position="1853"/>
        <end position="1866"/>
    </location>
</feature>
<evidence type="ECO:0008006" key="7">
    <source>
        <dbReference type="Google" id="ProtNLM"/>
    </source>
</evidence>
<dbReference type="Pfam" id="PF02825">
    <property type="entry name" value="WWE"/>
    <property type="match status" value="1"/>
</dbReference>
<evidence type="ECO:0000256" key="1">
    <source>
        <dbReference type="ARBA" id="ARBA00038464"/>
    </source>
</evidence>
<dbReference type="PROSITE" id="PS50918">
    <property type="entry name" value="WWE"/>
    <property type="match status" value="1"/>
</dbReference>
<feature type="compositionally biased region" description="Polar residues" evidence="2">
    <location>
        <begin position="586"/>
        <end position="597"/>
    </location>
</feature>
<feature type="region of interest" description="Disordered" evidence="2">
    <location>
        <begin position="1812"/>
        <end position="1872"/>
    </location>
</feature>
<accession>A0A8S1C9L7</accession>
<feature type="compositionally biased region" description="Polar residues" evidence="2">
    <location>
        <begin position="605"/>
        <end position="632"/>
    </location>
</feature>
<dbReference type="Pfam" id="PF02862">
    <property type="entry name" value="DDHD"/>
    <property type="match status" value="1"/>
</dbReference>
<feature type="compositionally biased region" description="Polar residues" evidence="2">
    <location>
        <begin position="452"/>
        <end position="463"/>
    </location>
</feature>
<feature type="compositionally biased region" description="Polar residues" evidence="2">
    <location>
        <begin position="1831"/>
        <end position="1852"/>
    </location>
</feature>
<name>A0A8S1C9L7_9INSE</name>
<feature type="compositionally biased region" description="Low complexity" evidence="2">
    <location>
        <begin position="271"/>
        <end position="282"/>
    </location>
</feature>
<comment type="caution">
    <text evidence="5">The sequence shown here is derived from an EMBL/GenBank/DDBJ whole genome shotgun (WGS) entry which is preliminary data.</text>
</comment>
<dbReference type="OrthoDB" id="69269at2759"/>
<evidence type="ECO:0000259" key="3">
    <source>
        <dbReference type="PROSITE" id="PS50918"/>
    </source>
</evidence>
<feature type="compositionally biased region" description="Polar residues" evidence="2">
    <location>
        <begin position="728"/>
        <end position="739"/>
    </location>
</feature>
<dbReference type="GO" id="GO:0004620">
    <property type="term" value="F:phospholipase activity"/>
    <property type="evidence" value="ECO:0007669"/>
    <property type="project" value="TreeGrafter"/>
</dbReference>
<dbReference type="InterPro" id="IPR057825">
    <property type="entry name" value="WWE_SEC23-DDH2"/>
</dbReference>
<feature type="region of interest" description="Disordered" evidence="2">
    <location>
        <begin position="359"/>
        <end position="552"/>
    </location>
</feature>
<feature type="compositionally biased region" description="Polar residues" evidence="2">
    <location>
        <begin position="692"/>
        <end position="711"/>
    </location>
</feature>
<dbReference type="InterPro" id="IPR058055">
    <property type="entry name" value="PA-PLA1"/>
</dbReference>
<feature type="compositionally biased region" description="Polar residues" evidence="2">
    <location>
        <begin position="531"/>
        <end position="552"/>
    </location>
</feature>
<feature type="compositionally biased region" description="Pro residues" evidence="2">
    <location>
        <begin position="184"/>
        <end position="193"/>
    </location>
</feature>
<proteinExistence type="inferred from homology"/>
<dbReference type="PANTHER" id="PTHR23509:SF10">
    <property type="entry name" value="LD21067P"/>
    <property type="match status" value="1"/>
</dbReference>
<evidence type="ECO:0000313" key="5">
    <source>
        <dbReference type="EMBL" id="CAB3364605.1"/>
    </source>
</evidence>
<dbReference type="InterPro" id="IPR037197">
    <property type="entry name" value="WWE_dom_sf"/>
</dbReference>
<dbReference type="PROSITE" id="PS51043">
    <property type="entry name" value="DDHD"/>
    <property type="match status" value="1"/>
</dbReference>
<feature type="domain" description="WWE" evidence="3">
    <location>
        <begin position="1204"/>
        <end position="1285"/>
    </location>
</feature>
<feature type="compositionally biased region" description="Pro residues" evidence="2">
    <location>
        <begin position="971"/>
        <end position="983"/>
    </location>
</feature>
<feature type="compositionally biased region" description="Polar residues" evidence="2">
    <location>
        <begin position="1109"/>
        <end position="1122"/>
    </location>
</feature>
<feature type="compositionally biased region" description="Polar residues" evidence="2">
    <location>
        <begin position="164"/>
        <end position="183"/>
    </location>
</feature>
<feature type="region of interest" description="Disordered" evidence="2">
    <location>
        <begin position="942"/>
        <end position="1041"/>
    </location>
</feature>
<feature type="compositionally biased region" description="Polar residues" evidence="2">
    <location>
        <begin position="433"/>
        <end position="444"/>
    </location>
</feature>
<feature type="compositionally biased region" description="Low complexity" evidence="2">
    <location>
        <begin position="996"/>
        <end position="1006"/>
    </location>
</feature>
<feature type="compositionally biased region" description="Polar residues" evidence="2">
    <location>
        <begin position="388"/>
        <end position="406"/>
    </location>
</feature>
<dbReference type="PANTHER" id="PTHR23509">
    <property type="entry name" value="PA-PL1 PHOSPHOLIPASE FAMILY"/>
    <property type="match status" value="1"/>
</dbReference>
<feature type="region of interest" description="Disordered" evidence="2">
    <location>
        <begin position="1057"/>
        <end position="1096"/>
    </location>
</feature>
<feature type="region of interest" description="Disordered" evidence="2">
    <location>
        <begin position="859"/>
        <end position="893"/>
    </location>
</feature>
<evidence type="ECO:0000256" key="2">
    <source>
        <dbReference type="SAM" id="MobiDB-lite"/>
    </source>
</evidence>
<dbReference type="EMBL" id="CADEPI010000017">
    <property type="protein sequence ID" value="CAB3364605.1"/>
    <property type="molecule type" value="Genomic_DNA"/>
</dbReference>
<dbReference type="InterPro" id="IPR004177">
    <property type="entry name" value="DDHD_dom"/>
</dbReference>
<feature type="compositionally biased region" description="Basic and acidic residues" evidence="2">
    <location>
        <begin position="409"/>
        <end position="420"/>
    </location>
</feature>
<dbReference type="GO" id="GO:0030134">
    <property type="term" value="C:COPII-coated ER to Golgi transport vesicle"/>
    <property type="evidence" value="ECO:0007669"/>
    <property type="project" value="TreeGrafter"/>
</dbReference>
<feature type="region of interest" description="Disordered" evidence="2">
    <location>
        <begin position="1168"/>
        <end position="1188"/>
    </location>
</feature>
<gene>
    <name evidence="5" type="ORF">CLODIP_2_CD03540</name>
</gene>
<evidence type="ECO:0000313" key="6">
    <source>
        <dbReference type="Proteomes" id="UP000494165"/>
    </source>
</evidence>
<feature type="compositionally biased region" description="Polar residues" evidence="2">
    <location>
        <begin position="1130"/>
        <end position="1144"/>
    </location>
</feature>